<keyword evidence="1" id="KW-0812">Transmembrane</keyword>
<evidence type="ECO:0000256" key="1">
    <source>
        <dbReference type="SAM" id="Phobius"/>
    </source>
</evidence>
<feature type="transmembrane region" description="Helical" evidence="1">
    <location>
        <begin position="35"/>
        <end position="53"/>
    </location>
</feature>
<evidence type="ECO:0000313" key="2">
    <source>
        <dbReference type="EMBL" id="SKB90860.1"/>
    </source>
</evidence>
<sequence length="200" mass="21701">MKGSLIIVGFFVLGVFSGIGNFIPNDFFPEEISQYVLYVLMFLVGLSIGYDRELLLSLRQTNWKILLVPMGTIVGTLVGTAVVGAFIPQWSISESMAVGSGFGYYSLSSIFITKYKGAALGTIALMSNIMREVFALLATPLLVRWFGRLAPISAAGATSMDTTLPIITQYSGRDYVVIAISHGIIVDLTVPFLVTFFCSL</sequence>
<feature type="transmembrane region" description="Helical" evidence="1">
    <location>
        <begin position="102"/>
        <end position="126"/>
    </location>
</feature>
<dbReference type="GO" id="GO:0015661">
    <property type="term" value="F:L-lysine efflux transmembrane transporter activity"/>
    <property type="evidence" value="ECO:0007669"/>
    <property type="project" value="InterPro"/>
</dbReference>
<dbReference type="InterPro" id="IPR005642">
    <property type="entry name" value="LysO"/>
</dbReference>
<keyword evidence="1" id="KW-1133">Transmembrane helix</keyword>
<dbReference type="RefSeq" id="WP_079644181.1">
    <property type="nucleotide sequence ID" value="NZ_FUZF01000014.1"/>
</dbReference>
<feature type="transmembrane region" description="Helical" evidence="1">
    <location>
        <begin position="65"/>
        <end position="90"/>
    </location>
</feature>
<dbReference type="OrthoDB" id="371078at2"/>
<dbReference type="PANTHER" id="PTHR35804">
    <property type="entry name" value="LYSINE EXPORTER LYSO"/>
    <property type="match status" value="1"/>
</dbReference>
<feature type="transmembrane region" description="Helical" evidence="1">
    <location>
        <begin position="133"/>
        <end position="155"/>
    </location>
</feature>
<organism evidence="2 3">
    <name type="scientific">Sphingobacterium nematocida</name>
    <dbReference type="NCBI Taxonomy" id="1513896"/>
    <lineage>
        <taxon>Bacteria</taxon>
        <taxon>Pseudomonadati</taxon>
        <taxon>Bacteroidota</taxon>
        <taxon>Sphingobacteriia</taxon>
        <taxon>Sphingobacteriales</taxon>
        <taxon>Sphingobacteriaceae</taxon>
        <taxon>Sphingobacterium</taxon>
    </lineage>
</organism>
<evidence type="ECO:0008006" key="4">
    <source>
        <dbReference type="Google" id="ProtNLM"/>
    </source>
</evidence>
<proteinExistence type="predicted"/>
<dbReference type="GO" id="GO:0005886">
    <property type="term" value="C:plasma membrane"/>
    <property type="evidence" value="ECO:0007669"/>
    <property type="project" value="TreeGrafter"/>
</dbReference>
<dbReference type="EMBL" id="FUZF01000014">
    <property type="protein sequence ID" value="SKB90860.1"/>
    <property type="molecule type" value="Genomic_DNA"/>
</dbReference>
<dbReference type="Proteomes" id="UP000190150">
    <property type="component" value="Unassembled WGS sequence"/>
</dbReference>
<dbReference type="AlphaFoldDB" id="A0A1T5F485"/>
<feature type="transmembrane region" description="Helical" evidence="1">
    <location>
        <begin position="5"/>
        <end position="23"/>
    </location>
</feature>
<protein>
    <recommendedName>
        <fullName evidence="4">Lysine exporter LysO family protein</fullName>
    </recommendedName>
</protein>
<dbReference type="Pfam" id="PF03956">
    <property type="entry name" value="Lys_export"/>
    <property type="match status" value="1"/>
</dbReference>
<name>A0A1T5F485_9SPHI</name>
<dbReference type="PANTHER" id="PTHR35804:SF1">
    <property type="entry name" value="LYSINE EXPORTER LYSO"/>
    <property type="match status" value="1"/>
</dbReference>
<gene>
    <name evidence="2" type="ORF">SAMN05660841_03000</name>
</gene>
<evidence type="ECO:0000313" key="3">
    <source>
        <dbReference type="Proteomes" id="UP000190150"/>
    </source>
</evidence>
<reference evidence="3" key="1">
    <citation type="submission" date="2017-02" db="EMBL/GenBank/DDBJ databases">
        <authorList>
            <person name="Varghese N."/>
            <person name="Submissions S."/>
        </authorList>
    </citation>
    <scope>NUCLEOTIDE SEQUENCE [LARGE SCALE GENOMIC DNA]</scope>
    <source>
        <strain evidence="3">DSM 24091</strain>
    </source>
</reference>
<keyword evidence="1" id="KW-0472">Membrane</keyword>
<dbReference type="STRING" id="1513896.SAMN05660841_03000"/>
<keyword evidence="3" id="KW-1185">Reference proteome</keyword>
<accession>A0A1T5F485</accession>
<feature type="transmembrane region" description="Helical" evidence="1">
    <location>
        <begin position="175"/>
        <end position="198"/>
    </location>
</feature>